<accession>A0ABU0ZTW1</accession>
<dbReference type="PANTHER" id="PTHR30629">
    <property type="entry name" value="PROPHAGE INTEGRASE"/>
    <property type="match status" value="1"/>
</dbReference>
<evidence type="ECO:0000256" key="2">
    <source>
        <dbReference type="ARBA" id="ARBA00022908"/>
    </source>
</evidence>
<dbReference type="Gene3D" id="1.10.150.130">
    <property type="match status" value="1"/>
</dbReference>
<gene>
    <name evidence="8" type="ORF">RB614_37660</name>
</gene>
<dbReference type="Gene3D" id="1.10.443.10">
    <property type="entry name" value="Intergrase catalytic core"/>
    <property type="match status" value="1"/>
</dbReference>
<evidence type="ECO:0000313" key="8">
    <source>
        <dbReference type="EMBL" id="MDQ7910236.1"/>
    </source>
</evidence>
<dbReference type="InterPro" id="IPR050808">
    <property type="entry name" value="Phage_Integrase"/>
</dbReference>
<dbReference type="InterPro" id="IPR011010">
    <property type="entry name" value="DNA_brk_join_enz"/>
</dbReference>
<dbReference type="InterPro" id="IPR013762">
    <property type="entry name" value="Integrase-like_cat_sf"/>
</dbReference>
<evidence type="ECO:0000256" key="5">
    <source>
        <dbReference type="PROSITE-ProRule" id="PRU01248"/>
    </source>
</evidence>
<comment type="similarity">
    <text evidence="1">Belongs to the 'phage' integrase family.</text>
</comment>
<reference evidence="8 9" key="1">
    <citation type="submission" date="2023-08" db="EMBL/GenBank/DDBJ databases">
        <title>Phytohabitans sansha sp. nov., isolated from marine sediment.</title>
        <authorList>
            <person name="Zhao Y."/>
            <person name="Yi K."/>
        </authorList>
    </citation>
    <scope>NUCLEOTIDE SEQUENCE [LARGE SCALE GENOMIC DNA]</scope>
    <source>
        <strain evidence="8 9">ZYX-F-186</strain>
    </source>
</reference>
<evidence type="ECO:0000256" key="4">
    <source>
        <dbReference type="ARBA" id="ARBA00023172"/>
    </source>
</evidence>
<keyword evidence="3 5" id="KW-0238">DNA-binding</keyword>
<evidence type="ECO:0000256" key="1">
    <source>
        <dbReference type="ARBA" id="ARBA00008857"/>
    </source>
</evidence>
<evidence type="ECO:0000259" key="6">
    <source>
        <dbReference type="PROSITE" id="PS51898"/>
    </source>
</evidence>
<dbReference type="Proteomes" id="UP001230908">
    <property type="component" value="Unassembled WGS sequence"/>
</dbReference>
<keyword evidence="9" id="KW-1185">Reference proteome</keyword>
<dbReference type="PROSITE" id="PS51898">
    <property type="entry name" value="TYR_RECOMBINASE"/>
    <property type="match status" value="1"/>
</dbReference>
<sequence length="414" mass="46313">MASVNRDPTRKRTPWVVRWRDEAGTLRKKGFGRKIDADRFRAEVEHSLNVGSYIDPKGGKRTFRDCAEEVRKSLPHRPNTASRWESSLRLHVYPAFGEKPIGSLRPTRMQGFATDLSTRLKPGSVAQVMAVVGAVFNSMVKDRVIGSNPCKGITLPEIEDEEIIPLTVEMVEALADAIDPRYRGLVAVGAGLGVRQGEGLGLETHRVDFLKKRRVRIEQQVQPLTKATVAVVPPKVKAATRWVPAADAILMELSAHLAAYPPVEVEVEDHTGPKPKTRKAKFVFSTPDGMPLVRWWFNDHVWLPARAAAAAAFRKRAAEERDPDRRAELERQAEQLATCGYHDLRHFYASLLIRKGLNVKVVAARLGHANPTETLRTYTHLWPDDEDRSREAIQDVFGHDQMADVPSMRPSVGA</sequence>
<evidence type="ECO:0000313" key="9">
    <source>
        <dbReference type="Proteomes" id="UP001230908"/>
    </source>
</evidence>
<dbReference type="InterPro" id="IPR044068">
    <property type="entry name" value="CB"/>
</dbReference>
<comment type="caution">
    <text evidence="8">The sequence shown here is derived from an EMBL/GenBank/DDBJ whole genome shotgun (WGS) entry which is preliminary data.</text>
</comment>
<dbReference type="EMBL" id="JAVHUY010000053">
    <property type="protein sequence ID" value="MDQ7910236.1"/>
    <property type="molecule type" value="Genomic_DNA"/>
</dbReference>
<name>A0ABU0ZTW1_9ACTN</name>
<evidence type="ECO:0000256" key="3">
    <source>
        <dbReference type="ARBA" id="ARBA00023125"/>
    </source>
</evidence>
<proteinExistence type="inferred from homology"/>
<keyword evidence="4" id="KW-0233">DNA recombination</keyword>
<dbReference type="RefSeq" id="WP_308717486.1">
    <property type="nucleotide sequence ID" value="NZ_JAVHUY010000053.1"/>
</dbReference>
<dbReference type="PROSITE" id="PS51900">
    <property type="entry name" value="CB"/>
    <property type="match status" value="1"/>
</dbReference>
<dbReference type="Pfam" id="PF00589">
    <property type="entry name" value="Phage_integrase"/>
    <property type="match status" value="1"/>
</dbReference>
<dbReference type="SUPFAM" id="SSF56349">
    <property type="entry name" value="DNA breaking-rejoining enzymes"/>
    <property type="match status" value="1"/>
</dbReference>
<dbReference type="InterPro" id="IPR010998">
    <property type="entry name" value="Integrase_recombinase_N"/>
</dbReference>
<dbReference type="InterPro" id="IPR002104">
    <property type="entry name" value="Integrase_catalytic"/>
</dbReference>
<feature type="domain" description="Core-binding (CB)" evidence="7">
    <location>
        <begin position="61"/>
        <end position="140"/>
    </location>
</feature>
<feature type="domain" description="Tyr recombinase" evidence="6">
    <location>
        <begin position="161"/>
        <end position="394"/>
    </location>
</feature>
<organism evidence="8 9">
    <name type="scientific">Phytohabitans maris</name>
    <dbReference type="NCBI Taxonomy" id="3071409"/>
    <lineage>
        <taxon>Bacteria</taxon>
        <taxon>Bacillati</taxon>
        <taxon>Actinomycetota</taxon>
        <taxon>Actinomycetes</taxon>
        <taxon>Micromonosporales</taxon>
        <taxon>Micromonosporaceae</taxon>
    </lineage>
</organism>
<keyword evidence="2" id="KW-0229">DNA integration</keyword>
<evidence type="ECO:0000259" key="7">
    <source>
        <dbReference type="PROSITE" id="PS51900"/>
    </source>
</evidence>
<protein>
    <submittedName>
        <fullName evidence="8">Tyrosine-type recombinase/integrase</fullName>
    </submittedName>
</protein>
<dbReference type="PANTHER" id="PTHR30629:SF2">
    <property type="entry name" value="PROPHAGE INTEGRASE INTS-RELATED"/>
    <property type="match status" value="1"/>
</dbReference>